<evidence type="ECO:0000256" key="12">
    <source>
        <dbReference type="RuleBase" id="RU003661"/>
    </source>
</evidence>
<dbReference type="GO" id="GO:0015078">
    <property type="term" value="F:proton transmembrane transporter activity"/>
    <property type="evidence" value="ECO:0007669"/>
    <property type="project" value="InterPro"/>
</dbReference>
<keyword evidence="10 12" id="KW-0496">Mitochondrion</keyword>
<dbReference type="InterPro" id="IPR001421">
    <property type="entry name" value="ATP8_metazoa"/>
</dbReference>
<evidence type="ECO:0000256" key="8">
    <source>
        <dbReference type="ARBA" id="ARBA00022989"/>
    </source>
</evidence>
<dbReference type="GO" id="GO:0015986">
    <property type="term" value="P:proton motive force-driven ATP synthesis"/>
    <property type="evidence" value="ECO:0007669"/>
    <property type="project" value="InterPro"/>
</dbReference>
<keyword evidence="11 13" id="KW-0472">Membrane</keyword>
<evidence type="ECO:0000256" key="5">
    <source>
        <dbReference type="ARBA" id="ARBA00022547"/>
    </source>
</evidence>
<dbReference type="AlphaFoldDB" id="A0A343A6C2"/>
<feature type="transmembrane region" description="Helical" evidence="13">
    <location>
        <begin position="12"/>
        <end position="31"/>
    </location>
</feature>
<geneLocation type="mitochondrion" evidence="14"/>
<dbReference type="EMBL" id="KX035204">
    <property type="protein sequence ID" value="AOY40101.1"/>
    <property type="molecule type" value="Genomic_DNA"/>
</dbReference>
<evidence type="ECO:0000256" key="3">
    <source>
        <dbReference type="ARBA" id="ARBA00011291"/>
    </source>
</evidence>
<dbReference type="GeneID" id="34948034"/>
<dbReference type="GO" id="GO:0045259">
    <property type="term" value="C:proton-transporting ATP synthase complex"/>
    <property type="evidence" value="ECO:0007669"/>
    <property type="project" value="UniProtKB-KW"/>
</dbReference>
<keyword evidence="8 13" id="KW-1133">Transmembrane helix</keyword>
<organism evidence="14">
    <name type="scientific">Trypophloeus asperatus</name>
    <dbReference type="NCBI Taxonomy" id="1897477"/>
    <lineage>
        <taxon>Eukaryota</taxon>
        <taxon>Metazoa</taxon>
        <taxon>Ecdysozoa</taxon>
        <taxon>Arthropoda</taxon>
        <taxon>Hexapoda</taxon>
        <taxon>Insecta</taxon>
        <taxon>Pterygota</taxon>
        <taxon>Neoptera</taxon>
        <taxon>Endopterygota</taxon>
        <taxon>Coleoptera</taxon>
        <taxon>Polyphaga</taxon>
        <taxon>Cucujiformia</taxon>
        <taxon>Curculionidae</taxon>
        <taxon>Scolytinae</taxon>
        <taxon>Trypophloeus</taxon>
    </lineage>
</organism>
<comment type="similarity">
    <text evidence="2 12">Belongs to the ATPase protein 8 family.</text>
</comment>
<keyword evidence="6 12" id="KW-0812">Transmembrane</keyword>
<dbReference type="GO" id="GO:0031966">
    <property type="term" value="C:mitochondrial membrane"/>
    <property type="evidence" value="ECO:0007669"/>
    <property type="project" value="UniProtKB-SubCell"/>
</dbReference>
<evidence type="ECO:0000256" key="7">
    <source>
        <dbReference type="ARBA" id="ARBA00022781"/>
    </source>
</evidence>
<evidence type="ECO:0000256" key="1">
    <source>
        <dbReference type="ARBA" id="ARBA00004304"/>
    </source>
</evidence>
<evidence type="ECO:0000256" key="11">
    <source>
        <dbReference type="ARBA" id="ARBA00023136"/>
    </source>
</evidence>
<evidence type="ECO:0000256" key="4">
    <source>
        <dbReference type="ARBA" id="ARBA00022448"/>
    </source>
</evidence>
<protein>
    <recommendedName>
        <fullName evidence="12">ATP synthase complex subunit 8</fullName>
    </recommendedName>
</protein>
<name>A0A343A6C2_9CUCU</name>
<comment type="subcellular location">
    <subcellularLocation>
        <location evidence="1 12">Mitochondrion membrane</location>
        <topology evidence="1 12">Single-pass membrane protein</topology>
    </subcellularLocation>
</comment>
<proteinExistence type="inferred from homology"/>
<keyword evidence="7 12" id="KW-0375">Hydrogen ion transport</keyword>
<reference evidence="14" key="1">
    <citation type="submission" date="2016-04" db="EMBL/GenBank/DDBJ databases">
        <title>Mitochondria of Scolytid beetles.</title>
        <authorList>
            <person name="Miller K."/>
            <person name="Linard B."/>
            <person name="Vogler A.P."/>
        </authorList>
    </citation>
    <scope>NUCLEOTIDE SEQUENCE</scope>
</reference>
<evidence type="ECO:0000256" key="2">
    <source>
        <dbReference type="ARBA" id="ARBA00008892"/>
    </source>
</evidence>
<comment type="subunit">
    <text evidence="3">F-type ATPases have 2 components, CF(1) - the catalytic core - and CF(0) - the membrane proton channel.</text>
</comment>
<dbReference type="Pfam" id="PF00895">
    <property type="entry name" value="ATP-synt_8"/>
    <property type="match status" value="1"/>
</dbReference>
<evidence type="ECO:0000256" key="10">
    <source>
        <dbReference type="ARBA" id="ARBA00023128"/>
    </source>
</evidence>
<evidence type="ECO:0000256" key="6">
    <source>
        <dbReference type="ARBA" id="ARBA00022692"/>
    </source>
</evidence>
<accession>A0A343A6C2</accession>
<evidence type="ECO:0000256" key="13">
    <source>
        <dbReference type="SAM" id="Phobius"/>
    </source>
</evidence>
<keyword evidence="9 12" id="KW-0406">Ion transport</keyword>
<keyword evidence="4 12" id="KW-0813">Transport</keyword>
<evidence type="ECO:0000313" key="14">
    <source>
        <dbReference type="EMBL" id="AOY40101.1"/>
    </source>
</evidence>
<keyword evidence="5 12" id="KW-0138">CF(0)</keyword>
<dbReference type="RefSeq" id="YP_009441893.1">
    <property type="nucleotide sequence ID" value="NC_036285.1"/>
</dbReference>
<gene>
    <name evidence="14" type="primary">atp8</name>
</gene>
<sequence length="52" mass="6304">MPQMAPLNWLTLFMYFSIIFLLTSVLLYTSFQPNQQSQSFKIFKTPNLNWKW</sequence>
<evidence type="ECO:0000256" key="9">
    <source>
        <dbReference type="ARBA" id="ARBA00023065"/>
    </source>
</evidence>